<accession>A0A6M3IS57</accession>
<sequence>MEEGEMRGIKFRAWNERIKKMENVINLDWFSEEGSLNKVDIITPLAQVRDELILIQYTGLHDKNGKEIWEGDICKNVDGEIGKVVFTNGAFWMQYIPPYDWDPMDPAQLLYNTLKIIGNIYENPELLKEGE</sequence>
<gene>
    <name evidence="3" type="ORF">MM415A02394_0011</name>
    <name evidence="2" type="ORF">MM415B01185_0032</name>
</gene>
<protein>
    <submittedName>
        <fullName evidence="2">Putative YopX protein</fullName>
    </submittedName>
</protein>
<name>A0A6M3IS57_9ZZZZ</name>
<dbReference type="Pfam" id="PF09643">
    <property type="entry name" value="YopX"/>
    <property type="match status" value="1"/>
</dbReference>
<dbReference type="EMBL" id="MT142023">
    <property type="protein sequence ID" value="QJA73384.1"/>
    <property type="molecule type" value="Genomic_DNA"/>
</dbReference>
<dbReference type="AlphaFoldDB" id="A0A6M3IS57"/>
<evidence type="ECO:0000313" key="2">
    <source>
        <dbReference type="EMBL" id="QJA60098.1"/>
    </source>
</evidence>
<reference evidence="2" key="1">
    <citation type="submission" date="2020-03" db="EMBL/GenBank/DDBJ databases">
        <title>The deep terrestrial virosphere.</title>
        <authorList>
            <person name="Holmfeldt K."/>
            <person name="Nilsson E."/>
            <person name="Simone D."/>
            <person name="Lopez-Fernandez M."/>
            <person name="Wu X."/>
            <person name="de Brujin I."/>
            <person name="Lundin D."/>
            <person name="Andersson A."/>
            <person name="Bertilsson S."/>
            <person name="Dopson M."/>
        </authorList>
    </citation>
    <scope>NUCLEOTIDE SEQUENCE</scope>
    <source>
        <strain evidence="3">MM415A02394</strain>
        <strain evidence="2">MM415B01185</strain>
    </source>
</reference>
<dbReference type="InterPro" id="IPR019096">
    <property type="entry name" value="YopX_protein"/>
</dbReference>
<evidence type="ECO:0000259" key="1">
    <source>
        <dbReference type="Pfam" id="PF09643"/>
    </source>
</evidence>
<dbReference type="SUPFAM" id="SSF159006">
    <property type="entry name" value="YopX-like"/>
    <property type="match status" value="1"/>
</dbReference>
<organism evidence="2">
    <name type="scientific">viral metagenome</name>
    <dbReference type="NCBI Taxonomy" id="1070528"/>
    <lineage>
        <taxon>unclassified sequences</taxon>
        <taxon>metagenomes</taxon>
        <taxon>organismal metagenomes</taxon>
    </lineage>
</organism>
<evidence type="ECO:0000313" key="3">
    <source>
        <dbReference type="EMBL" id="QJA73384.1"/>
    </source>
</evidence>
<feature type="domain" description="YopX protein" evidence="1">
    <location>
        <begin position="10"/>
        <end position="128"/>
    </location>
</feature>
<proteinExistence type="predicted"/>
<dbReference type="Gene3D" id="2.30.30.290">
    <property type="entry name" value="YopX-like domains"/>
    <property type="match status" value="1"/>
</dbReference>
<dbReference type="EMBL" id="MT141395">
    <property type="protein sequence ID" value="QJA60098.1"/>
    <property type="molecule type" value="Genomic_DNA"/>
</dbReference>
<dbReference type="InterPro" id="IPR023385">
    <property type="entry name" value="YopX-like_C"/>
</dbReference>